<dbReference type="PROSITE" id="PS51352">
    <property type="entry name" value="THIOREDOXIN_2"/>
    <property type="match status" value="1"/>
</dbReference>
<sequence length="215" mass="22265">MFLRIACSPARALILVLALSAGPALAQKTTIKAKDDKVKTKTTAADGSTSKTKTVAPAAPQPVSPVASAPQTVLPAAAAPAQGLAGADGWVSDLGAAQAQAKATNRPILAVFSGSDWCKPCIIYEQEVFAKPEFAAYAKDKLVLAHFDFPRLKKNQPTAAQLKLNEAAAAQLNREGDFPLAVVLSPEGKVLAKTGYIAGGPAAFEAYLKTVVPTL</sequence>
<proteinExistence type="predicted"/>
<evidence type="ECO:0000256" key="2">
    <source>
        <dbReference type="SAM" id="SignalP"/>
    </source>
</evidence>
<accession>A0ABY4B8T1</accession>
<feature type="domain" description="Thioredoxin" evidence="3">
    <location>
        <begin position="73"/>
        <end position="213"/>
    </location>
</feature>
<feature type="region of interest" description="Disordered" evidence="1">
    <location>
        <begin position="36"/>
        <end position="62"/>
    </location>
</feature>
<feature type="signal peptide" evidence="2">
    <location>
        <begin position="1"/>
        <end position="26"/>
    </location>
</feature>
<reference evidence="4 5" key="1">
    <citation type="submission" date="2022-03" db="EMBL/GenBank/DDBJ databases">
        <title>Hymenobactersp. isolated from the air.</title>
        <authorList>
            <person name="Won M."/>
            <person name="Kwon S.-W."/>
        </authorList>
    </citation>
    <scope>NUCLEOTIDE SEQUENCE [LARGE SCALE GENOMIC DNA]</scope>
    <source>
        <strain evidence="4 5">KACC 22596</strain>
    </source>
</reference>
<organism evidence="4 5">
    <name type="scientific">Hymenobacter monticola</name>
    <dbReference type="NCBI Taxonomy" id="1705399"/>
    <lineage>
        <taxon>Bacteria</taxon>
        <taxon>Pseudomonadati</taxon>
        <taxon>Bacteroidota</taxon>
        <taxon>Cytophagia</taxon>
        <taxon>Cytophagales</taxon>
        <taxon>Hymenobacteraceae</taxon>
        <taxon>Hymenobacter</taxon>
    </lineage>
</organism>
<keyword evidence="5" id="KW-1185">Reference proteome</keyword>
<dbReference type="EMBL" id="CP094534">
    <property type="protein sequence ID" value="UOE34168.1"/>
    <property type="molecule type" value="Genomic_DNA"/>
</dbReference>
<feature type="chain" id="PRO_5047389993" evidence="2">
    <location>
        <begin position="27"/>
        <end position="215"/>
    </location>
</feature>
<dbReference type="Gene3D" id="3.40.30.10">
    <property type="entry name" value="Glutaredoxin"/>
    <property type="match status" value="1"/>
</dbReference>
<dbReference type="InterPro" id="IPR013766">
    <property type="entry name" value="Thioredoxin_domain"/>
</dbReference>
<gene>
    <name evidence="4" type="ORF">MTP16_00610</name>
</gene>
<keyword evidence="2" id="KW-0732">Signal</keyword>
<dbReference type="SUPFAM" id="SSF52833">
    <property type="entry name" value="Thioredoxin-like"/>
    <property type="match status" value="1"/>
</dbReference>
<evidence type="ECO:0000313" key="5">
    <source>
        <dbReference type="Proteomes" id="UP000831390"/>
    </source>
</evidence>
<dbReference type="Pfam" id="PF13899">
    <property type="entry name" value="Thioredoxin_7"/>
    <property type="match status" value="1"/>
</dbReference>
<evidence type="ECO:0000259" key="3">
    <source>
        <dbReference type="PROSITE" id="PS51352"/>
    </source>
</evidence>
<dbReference type="Proteomes" id="UP000831390">
    <property type="component" value="Chromosome"/>
</dbReference>
<dbReference type="RefSeq" id="WP_243514967.1">
    <property type="nucleotide sequence ID" value="NZ_CP094534.1"/>
</dbReference>
<evidence type="ECO:0000313" key="4">
    <source>
        <dbReference type="EMBL" id="UOE34168.1"/>
    </source>
</evidence>
<dbReference type="InterPro" id="IPR036249">
    <property type="entry name" value="Thioredoxin-like_sf"/>
</dbReference>
<protein>
    <submittedName>
        <fullName evidence="4">Thioredoxin family protein</fullName>
    </submittedName>
</protein>
<evidence type="ECO:0000256" key="1">
    <source>
        <dbReference type="SAM" id="MobiDB-lite"/>
    </source>
</evidence>
<name>A0ABY4B8T1_9BACT</name>